<feature type="domain" description="CheB-type methylesterase" evidence="10">
    <location>
        <begin position="1"/>
        <end position="190"/>
    </location>
</feature>
<feature type="domain" description="PAC" evidence="9">
    <location>
        <begin position="1185"/>
        <end position="1238"/>
    </location>
</feature>
<feature type="domain" description="PAC" evidence="9">
    <location>
        <begin position="1054"/>
        <end position="1107"/>
    </location>
</feature>
<dbReference type="InterPro" id="IPR000014">
    <property type="entry name" value="PAS"/>
</dbReference>
<dbReference type="PANTHER" id="PTHR24422:SF27">
    <property type="entry name" value="PROTEIN-GLUTAMATE O-METHYLTRANSFERASE"/>
    <property type="match status" value="1"/>
</dbReference>
<dbReference type="Pfam" id="PF03705">
    <property type="entry name" value="CheR_N"/>
    <property type="match status" value="1"/>
</dbReference>
<feature type="domain" description="PAS" evidence="8">
    <location>
        <begin position="843"/>
        <end position="917"/>
    </location>
</feature>
<dbReference type="RefSeq" id="WP_348713536.1">
    <property type="nucleotide sequence ID" value="NZ_CAXIXY010000007.1"/>
</dbReference>
<dbReference type="Gene3D" id="3.40.50.180">
    <property type="entry name" value="Methylesterase CheB, C-terminal domain"/>
    <property type="match status" value="1"/>
</dbReference>
<name>A0ABM9P5X8_9FLAO</name>
<dbReference type="NCBIfam" id="TIGR00229">
    <property type="entry name" value="sensory_box"/>
    <property type="match status" value="5"/>
</dbReference>
<evidence type="ECO:0000259" key="8">
    <source>
        <dbReference type="PROSITE" id="PS50112"/>
    </source>
</evidence>
<feature type="domain" description="PAC" evidence="9">
    <location>
        <begin position="922"/>
        <end position="974"/>
    </location>
</feature>
<dbReference type="Gene3D" id="3.40.50.150">
    <property type="entry name" value="Vaccinia Virus protein VP39"/>
    <property type="match status" value="1"/>
</dbReference>
<dbReference type="PROSITE" id="PS50113">
    <property type="entry name" value="PAC"/>
    <property type="match status" value="5"/>
</dbReference>
<evidence type="ECO:0000259" key="11">
    <source>
        <dbReference type="PROSITE" id="PS50123"/>
    </source>
</evidence>
<dbReference type="Pfam" id="PF13596">
    <property type="entry name" value="PAS_10"/>
    <property type="match status" value="1"/>
</dbReference>
<dbReference type="InterPro" id="IPR013655">
    <property type="entry name" value="PAS_fold_3"/>
</dbReference>
<dbReference type="InterPro" id="IPR035909">
    <property type="entry name" value="CheB_C"/>
</dbReference>
<dbReference type="EMBL" id="CAXIXY010000007">
    <property type="protein sequence ID" value="CAL2093119.1"/>
    <property type="molecule type" value="Genomic_DNA"/>
</dbReference>
<keyword evidence="3 12" id="KW-0489">Methyltransferase</keyword>
<dbReference type="Gene3D" id="3.30.450.20">
    <property type="entry name" value="PAS domain"/>
    <property type="match status" value="6"/>
</dbReference>
<reference evidence="12 13" key="1">
    <citation type="submission" date="2024-05" db="EMBL/GenBank/DDBJ databases">
        <authorList>
            <person name="Duchaud E."/>
        </authorList>
    </citation>
    <scope>NUCLEOTIDE SEQUENCE [LARGE SCALE GENOMIC DNA]</scope>
    <source>
        <strain evidence="12">Ena-SAMPLE-TAB-13-05-2024-13:56:06:370-140302</strain>
    </source>
</reference>
<evidence type="ECO:0000256" key="5">
    <source>
        <dbReference type="ARBA" id="ARBA00022691"/>
    </source>
</evidence>
<feature type="domain" description="CheR-type methyltransferase" evidence="11">
    <location>
        <begin position="196"/>
        <end position="456"/>
    </location>
</feature>
<dbReference type="PANTHER" id="PTHR24422">
    <property type="entry name" value="CHEMOTAXIS PROTEIN METHYLTRANSFERASE"/>
    <property type="match status" value="1"/>
</dbReference>
<feature type="domain" description="PAS" evidence="8">
    <location>
        <begin position="975"/>
        <end position="1049"/>
    </location>
</feature>
<dbReference type="SUPFAM" id="SSF52738">
    <property type="entry name" value="Methylesterase CheB, C-terminal domain"/>
    <property type="match status" value="1"/>
</dbReference>
<keyword evidence="7" id="KW-0175">Coiled coil</keyword>
<comment type="caution">
    <text evidence="12">The sequence shown here is derived from an EMBL/GenBank/DDBJ whole genome shotgun (WGS) entry which is preliminary data.</text>
</comment>
<dbReference type="InterPro" id="IPR000700">
    <property type="entry name" value="PAS-assoc_C"/>
</dbReference>
<dbReference type="PRINTS" id="PR00996">
    <property type="entry name" value="CHERMTFRASE"/>
</dbReference>
<dbReference type="SMART" id="SM00091">
    <property type="entry name" value="PAS"/>
    <property type="match status" value="6"/>
</dbReference>
<dbReference type="SUPFAM" id="SSF47757">
    <property type="entry name" value="Chemotaxis receptor methyltransferase CheR, N-terminal domain"/>
    <property type="match status" value="1"/>
</dbReference>
<dbReference type="CDD" id="cd16434">
    <property type="entry name" value="CheB-CheR_fusion"/>
    <property type="match status" value="1"/>
</dbReference>
<feature type="active site" evidence="6">
    <location>
        <position position="40"/>
    </location>
</feature>
<dbReference type="CDD" id="cd00130">
    <property type="entry name" value="PAS"/>
    <property type="match status" value="5"/>
</dbReference>
<dbReference type="InterPro" id="IPR029063">
    <property type="entry name" value="SAM-dependent_MTases_sf"/>
</dbReference>
<dbReference type="SMART" id="SM00138">
    <property type="entry name" value="MeTrc"/>
    <property type="match status" value="1"/>
</dbReference>
<feature type="domain" description="PAC" evidence="9">
    <location>
        <begin position="1316"/>
        <end position="1369"/>
    </location>
</feature>
<dbReference type="GO" id="GO:0032259">
    <property type="term" value="P:methylation"/>
    <property type="evidence" value="ECO:0007669"/>
    <property type="project" value="UniProtKB-KW"/>
</dbReference>
<dbReference type="EC" id="2.1.1.80" evidence="2"/>
<dbReference type="GO" id="GO:0008984">
    <property type="term" value="F:protein-glutamate methylesterase activity"/>
    <property type="evidence" value="ECO:0007669"/>
    <property type="project" value="UniProtKB-EC"/>
</dbReference>
<dbReference type="InterPro" id="IPR035965">
    <property type="entry name" value="PAS-like_dom_sf"/>
</dbReference>
<dbReference type="PROSITE" id="PS50123">
    <property type="entry name" value="CHER"/>
    <property type="match status" value="1"/>
</dbReference>
<evidence type="ECO:0000313" key="12">
    <source>
        <dbReference type="EMBL" id="CAL2093119.1"/>
    </source>
</evidence>
<dbReference type="Proteomes" id="UP001497416">
    <property type="component" value="Unassembled WGS sequence"/>
</dbReference>
<evidence type="ECO:0000256" key="7">
    <source>
        <dbReference type="SAM" id="Coils"/>
    </source>
</evidence>
<dbReference type="Gene3D" id="1.10.155.10">
    <property type="entry name" value="Chemotaxis receptor methyltransferase CheR, N-terminal domain"/>
    <property type="match status" value="1"/>
</dbReference>
<dbReference type="SUPFAM" id="SSF53335">
    <property type="entry name" value="S-adenosyl-L-methionine-dependent methyltransferases"/>
    <property type="match status" value="1"/>
</dbReference>
<evidence type="ECO:0000256" key="1">
    <source>
        <dbReference type="ARBA" id="ARBA00001541"/>
    </source>
</evidence>
<feature type="domain" description="PAS" evidence="8">
    <location>
        <begin position="1239"/>
        <end position="1311"/>
    </location>
</feature>
<evidence type="ECO:0000259" key="9">
    <source>
        <dbReference type="PROSITE" id="PS50113"/>
    </source>
</evidence>
<proteinExistence type="predicted"/>
<dbReference type="Pfam" id="PF08447">
    <property type="entry name" value="PAS_3"/>
    <property type="match status" value="5"/>
</dbReference>
<dbReference type="InterPro" id="IPR001610">
    <property type="entry name" value="PAC"/>
</dbReference>
<dbReference type="Pfam" id="PF01339">
    <property type="entry name" value="CheB_methylest"/>
    <property type="match status" value="1"/>
</dbReference>
<organism evidence="12 13">
    <name type="scientific">Tenacibaculum platacis</name>
    <dbReference type="NCBI Taxonomy" id="3137852"/>
    <lineage>
        <taxon>Bacteria</taxon>
        <taxon>Pseudomonadati</taxon>
        <taxon>Bacteroidota</taxon>
        <taxon>Flavobacteriia</taxon>
        <taxon>Flavobacteriales</taxon>
        <taxon>Flavobacteriaceae</taxon>
        <taxon>Tenacibaculum</taxon>
    </lineage>
</organism>
<keyword evidence="4 12" id="KW-0808">Transferase</keyword>
<dbReference type="InterPro" id="IPR022641">
    <property type="entry name" value="CheR_N"/>
</dbReference>
<keyword evidence="6 12" id="KW-0378">Hydrolase</keyword>
<dbReference type="InterPro" id="IPR036804">
    <property type="entry name" value="CheR_N_sf"/>
</dbReference>
<feature type="coiled-coil region" evidence="7">
    <location>
        <begin position="646"/>
        <end position="726"/>
    </location>
</feature>
<dbReference type="InterPro" id="IPR050903">
    <property type="entry name" value="Bact_Chemotaxis_MeTrfase"/>
</dbReference>
<dbReference type="SMART" id="SM00086">
    <property type="entry name" value="PAC"/>
    <property type="match status" value="5"/>
</dbReference>
<accession>A0ABM9P5X8</accession>
<sequence>MKNDCRVIAIGTSAGGLGVLKTFFDNVPKDFKHILVIVQHLSPDYKSIMADLLAKNSNLPIQEAKNGIKIKSGHVYLIPPKKNMIIEDDNLILMDRPKKNVLNLPIDIFFKSLAAEKKEKAIGVILSGTGSDGTRGIRKIKEYGGLAIAQNPEDAKFDGMPKSAIASGLVDSILNVEDIPAELLNFITHSNILQNGKKEELFLKEEGLKKILHVVKKKTGIDFSDYKSPTLNRRIIRRMSVTKTRTVEEYLNYIHEYEYEAEVLHKEFLIGVTKFFRDPEAFKFIKEEVVPKIFESKKENELVKVWSVGCSSGEEAYSIAIVLNEYMQQHNIDCDVKIFATDLDADAINKANKGVFGDSIAGDVPAEYLEKYFHKEGDFYIISPLIRKNIIFSQHNTAQDPPFTNMDLIICRNLLIYLQSDLQQRLLSDLHYATGKNKYLFLGPSETLGGISKSFKVLSRKWRVYQNIEMFKGADFSRRYYNTAPIESSKTNSFNNRQRTIDQKLSENLSNILLEELSAASICVDGNYELVNADGNFKEYITLPEKKFRSFDILKMLPQEISLALSTALVRVEQENENVRYDNITYEKDGQKNLINILVSPVEGLSNRGKLYLILFKKQSIYNTIQPNPTRNSEDINHNYDYYKTIASLDQELRDTKANLQSKLDEIEVSNEELQSANEELLASNEELQTTNEELQSVNEELHTVNAEHQEKIVELIKLTEDLENLIHSVDIGVLFLDENLIIRRFSPSLRKFFKVQNTDVGRSIANFKTNLKEECQQKLIKNINKVITTGEIYEEEVQLINDSWYLKRINPFVSEHGKISGVVVSFVDINAQKNTELELLEKGKFLTKLTELMPGLIYVYNYETNKNEYANRDIASVLGYTKEEVQEFGDTFLVDIVHPDDITKVFNNLEKIQTSKDNVTHDIEYRVRHKNGDYIWLLSKETIFERLPSGKMKIIGVASDITDVKNTENELVEKTNFLTKIIEVMPGITYIYDQNTQKNEYVNQEIAKVLGYSEKDIEELGSNLMPEIIHPDDMPRMLAHHQAICDSKENEILDFKYRVKHKDGKYRWFLSKETVFERTDDSLKVKHIGVATDITTIKEAEQKLNESNRMYNVVLEATLAGYWDWNVKEDYMYYSPAFKAMFGYEDHEVPHSPDWWSQQMHPEDVQEAFEIFDDHVKSKGEFPFSNEARYFHKDGSIVWVYCKGKVIEWDENGEPLRVVGSHADITDLKRAEEKLNETNMMYNSILEATLAGYWDWRVEEDYEYYSPTFKAMFGYEDHEVPNSPDWWQQNMHPDDIPRAFEIFEKHVKSKGEFPFSNEVRYFHKDGSIVWVYCKGKVIEWGENGEPLRMVGSHVDITDVKNVEHKLNQNNKLYNSIIEGNLVGYWDWHVKDNYEYYSPAFKSMFGFKDEEVPSSPDWWKQQIHPEDIPGVLELFDKHVKSKGEIPYSKEVRYYHKDGSLIWIYFNGRVIEWDENDQPLRVVGSHVDITRFKNGALQE</sequence>
<dbReference type="PROSITE" id="PS50112">
    <property type="entry name" value="PAS"/>
    <property type="match status" value="5"/>
</dbReference>
<evidence type="ECO:0000256" key="6">
    <source>
        <dbReference type="PROSITE-ProRule" id="PRU00050"/>
    </source>
</evidence>
<dbReference type="Pfam" id="PF01739">
    <property type="entry name" value="CheR"/>
    <property type="match status" value="1"/>
</dbReference>
<keyword evidence="5" id="KW-0949">S-adenosyl-L-methionine</keyword>
<keyword evidence="13" id="KW-1185">Reference proteome</keyword>
<evidence type="ECO:0000313" key="13">
    <source>
        <dbReference type="Proteomes" id="UP001497416"/>
    </source>
</evidence>
<feature type="domain" description="PAS" evidence="8">
    <location>
        <begin position="1370"/>
        <end position="1442"/>
    </location>
</feature>
<protein>
    <recommendedName>
        <fullName evidence="2">protein-glutamate O-methyltransferase</fullName>
        <ecNumber evidence="2">2.1.1.80</ecNumber>
    </recommendedName>
</protein>
<feature type="domain" description="PAC" evidence="9">
    <location>
        <begin position="1447"/>
        <end position="1498"/>
    </location>
</feature>
<dbReference type="InterPro" id="IPR000780">
    <property type="entry name" value="CheR_MeTrfase"/>
</dbReference>
<evidence type="ECO:0000256" key="3">
    <source>
        <dbReference type="ARBA" id="ARBA00022603"/>
    </source>
</evidence>
<comment type="catalytic activity">
    <reaction evidence="1">
        <text>L-glutamyl-[protein] + S-adenosyl-L-methionine = [protein]-L-glutamate 5-O-methyl ester + S-adenosyl-L-homocysteine</text>
        <dbReference type="Rhea" id="RHEA:24452"/>
        <dbReference type="Rhea" id="RHEA-COMP:10208"/>
        <dbReference type="Rhea" id="RHEA-COMP:10311"/>
        <dbReference type="ChEBI" id="CHEBI:29973"/>
        <dbReference type="ChEBI" id="CHEBI:57856"/>
        <dbReference type="ChEBI" id="CHEBI:59789"/>
        <dbReference type="ChEBI" id="CHEBI:82795"/>
        <dbReference type="EC" id="2.1.1.80"/>
    </reaction>
</comment>
<gene>
    <name evidence="12" type="ORF">T190607A01A_50140</name>
</gene>
<feature type="domain" description="PAS" evidence="8">
    <location>
        <begin position="1108"/>
        <end position="1180"/>
    </location>
</feature>
<dbReference type="InterPro" id="IPR000673">
    <property type="entry name" value="Sig_transdc_resp-reg_Me-estase"/>
</dbReference>
<feature type="active site" evidence="6">
    <location>
        <position position="132"/>
    </location>
</feature>
<dbReference type="SUPFAM" id="SSF55785">
    <property type="entry name" value="PYP-like sensor domain (PAS domain)"/>
    <property type="match status" value="6"/>
</dbReference>
<dbReference type="PROSITE" id="PS50122">
    <property type="entry name" value="CHEB"/>
    <property type="match status" value="1"/>
</dbReference>
<evidence type="ECO:0000256" key="2">
    <source>
        <dbReference type="ARBA" id="ARBA00012534"/>
    </source>
</evidence>
<keyword evidence="6" id="KW-0145">Chemotaxis</keyword>
<dbReference type="GO" id="GO:0008983">
    <property type="term" value="F:protein-glutamate O-methyltransferase activity"/>
    <property type="evidence" value="ECO:0007669"/>
    <property type="project" value="UniProtKB-EC"/>
</dbReference>
<evidence type="ECO:0000256" key="4">
    <source>
        <dbReference type="ARBA" id="ARBA00022679"/>
    </source>
</evidence>
<evidence type="ECO:0000259" key="10">
    <source>
        <dbReference type="PROSITE" id="PS50122"/>
    </source>
</evidence>
<feature type="active site" evidence="6">
    <location>
        <position position="13"/>
    </location>
</feature>
<dbReference type="InterPro" id="IPR022642">
    <property type="entry name" value="CheR_C"/>
</dbReference>